<dbReference type="AlphaFoldDB" id="A0A9D4GSC5"/>
<reference evidence="1" key="1">
    <citation type="journal article" date="2019" name="bioRxiv">
        <title>The Genome of the Zebra Mussel, Dreissena polymorpha: A Resource for Invasive Species Research.</title>
        <authorList>
            <person name="McCartney M.A."/>
            <person name="Auch B."/>
            <person name="Kono T."/>
            <person name="Mallez S."/>
            <person name="Zhang Y."/>
            <person name="Obille A."/>
            <person name="Becker A."/>
            <person name="Abrahante J.E."/>
            <person name="Garbe J."/>
            <person name="Badalamenti J.P."/>
            <person name="Herman A."/>
            <person name="Mangelson H."/>
            <person name="Liachko I."/>
            <person name="Sullivan S."/>
            <person name="Sone E.D."/>
            <person name="Koren S."/>
            <person name="Silverstein K.A.T."/>
            <person name="Beckman K.B."/>
            <person name="Gohl D.M."/>
        </authorList>
    </citation>
    <scope>NUCLEOTIDE SEQUENCE</scope>
    <source>
        <strain evidence="1">Duluth1</strain>
        <tissue evidence="1">Whole animal</tissue>
    </source>
</reference>
<keyword evidence="2" id="KW-1185">Reference proteome</keyword>
<proteinExistence type="predicted"/>
<reference evidence="1" key="2">
    <citation type="submission" date="2020-11" db="EMBL/GenBank/DDBJ databases">
        <authorList>
            <person name="McCartney M.A."/>
            <person name="Auch B."/>
            <person name="Kono T."/>
            <person name="Mallez S."/>
            <person name="Becker A."/>
            <person name="Gohl D.M."/>
            <person name="Silverstein K.A.T."/>
            <person name="Koren S."/>
            <person name="Bechman K.B."/>
            <person name="Herman A."/>
            <person name="Abrahante J.E."/>
            <person name="Garbe J."/>
        </authorList>
    </citation>
    <scope>NUCLEOTIDE SEQUENCE</scope>
    <source>
        <strain evidence="1">Duluth1</strain>
        <tissue evidence="1">Whole animal</tissue>
    </source>
</reference>
<sequence>MAQNAGNQVLDLKIFRGSMPHGPPSRPLGFTFGPVGSKVIENPALRPWLTIKIAINWPKMQEIKCSILKFSGGAYPDPPRRPVVITFWPVGSRVIENPAKDEKYLSYIDVPWW</sequence>
<evidence type="ECO:0000313" key="1">
    <source>
        <dbReference type="EMBL" id="KAH3822474.1"/>
    </source>
</evidence>
<dbReference type="Proteomes" id="UP000828390">
    <property type="component" value="Unassembled WGS sequence"/>
</dbReference>
<evidence type="ECO:0000313" key="2">
    <source>
        <dbReference type="Proteomes" id="UP000828390"/>
    </source>
</evidence>
<organism evidence="1 2">
    <name type="scientific">Dreissena polymorpha</name>
    <name type="common">Zebra mussel</name>
    <name type="synonym">Mytilus polymorpha</name>
    <dbReference type="NCBI Taxonomy" id="45954"/>
    <lineage>
        <taxon>Eukaryota</taxon>
        <taxon>Metazoa</taxon>
        <taxon>Spiralia</taxon>
        <taxon>Lophotrochozoa</taxon>
        <taxon>Mollusca</taxon>
        <taxon>Bivalvia</taxon>
        <taxon>Autobranchia</taxon>
        <taxon>Heteroconchia</taxon>
        <taxon>Euheterodonta</taxon>
        <taxon>Imparidentia</taxon>
        <taxon>Neoheterodontei</taxon>
        <taxon>Myida</taxon>
        <taxon>Dreissenoidea</taxon>
        <taxon>Dreissenidae</taxon>
        <taxon>Dreissena</taxon>
    </lineage>
</organism>
<protein>
    <submittedName>
        <fullName evidence="1">Uncharacterized protein</fullName>
    </submittedName>
</protein>
<dbReference type="EMBL" id="JAIWYP010000005">
    <property type="protein sequence ID" value="KAH3822474.1"/>
    <property type="molecule type" value="Genomic_DNA"/>
</dbReference>
<name>A0A9D4GSC5_DREPO</name>
<accession>A0A9D4GSC5</accession>
<gene>
    <name evidence="1" type="ORF">DPMN_124253</name>
</gene>
<comment type="caution">
    <text evidence="1">The sequence shown here is derived from an EMBL/GenBank/DDBJ whole genome shotgun (WGS) entry which is preliminary data.</text>
</comment>